<dbReference type="SUPFAM" id="SSF54637">
    <property type="entry name" value="Thioesterase/thiol ester dehydrase-isomerase"/>
    <property type="match status" value="1"/>
</dbReference>
<dbReference type="CDD" id="cd00586">
    <property type="entry name" value="4HBT"/>
    <property type="match status" value="1"/>
</dbReference>
<dbReference type="RefSeq" id="WP_185801970.1">
    <property type="nucleotide sequence ID" value="NZ_JACJVJ010000002.1"/>
</dbReference>
<dbReference type="InterPro" id="IPR050563">
    <property type="entry name" value="4-hydroxybenzoyl-CoA_TE"/>
</dbReference>
<organism evidence="3 4">
    <name type="scientific">Parasphingopyxis marina</name>
    <dbReference type="NCBI Taxonomy" id="2761622"/>
    <lineage>
        <taxon>Bacteria</taxon>
        <taxon>Pseudomonadati</taxon>
        <taxon>Pseudomonadota</taxon>
        <taxon>Alphaproteobacteria</taxon>
        <taxon>Sphingomonadales</taxon>
        <taxon>Sphingomonadaceae</taxon>
        <taxon>Parasphingopyxis</taxon>
    </lineage>
</organism>
<gene>
    <name evidence="3" type="ORF">H6P80_14035</name>
</gene>
<dbReference type="Gene3D" id="3.10.129.10">
    <property type="entry name" value="Hotdog Thioesterase"/>
    <property type="match status" value="1"/>
</dbReference>
<keyword evidence="4" id="KW-1185">Reference proteome</keyword>
<evidence type="ECO:0000256" key="2">
    <source>
        <dbReference type="ARBA" id="ARBA00022801"/>
    </source>
</evidence>
<dbReference type="InterPro" id="IPR029069">
    <property type="entry name" value="HotDog_dom_sf"/>
</dbReference>
<proteinExistence type="inferred from homology"/>
<reference evidence="3 4" key="1">
    <citation type="submission" date="2020-08" db="EMBL/GenBank/DDBJ databases">
        <title>Draft genome sequence of Parasphingopyxis sp. GrpM-11.</title>
        <authorList>
            <person name="Oh J."/>
            <person name="Roh D.-H."/>
        </authorList>
    </citation>
    <scope>NUCLEOTIDE SEQUENCE [LARGE SCALE GENOMIC DNA]</scope>
    <source>
        <strain evidence="3 4">GrpM-11</strain>
    </source>
</reference>
<evidence type="ECO:0000313" key="3">
    <source>
        <dbReference type="EMBL" id="MBC2778740.1"/>
    </source>
</evidence>
<comment type="similarity">
    <text evidence="1">Belongs to the 4-hydroxybenzoyl-CoA thioesterase family.</text>
</comment>
<accession>A0A842I334</accession>
<keyword evidence="2" id="KW-0378">Hydrolase</keyword>
<dbReference type="GO" id="GO:0047617">
    <property type="term" value="F:fatty acyl-CoA hydrolase activity"/>
    <property type="evidence" value="ECO:0007669"/>
    <property type="project" value="TreeGrafter"/>
</dbReference>
<dbReference type="Proteomes" id="UP000564378">
    <property type="component" value="Unassembled WGS sequence"/>
</dbReference>
<dbReference type="EMBL" id="JACJVJ010000002">
    <property type="protein sequence ID" value="MBC2778740.1"/>
    <property type="molecule type" value="Genomic_DNA"/>
</dbReference>
<evidence type="ECO:0000256" key="1">
    <source>
        <dbReference type="ARBA" id="ARBA00005953"/>
    </source>
</evidence>
<evidence type="ECO:0000313" key="4">
    <source>
        <dbReference type="Proteomes" id="UP000564378"/>
    </source>
</evidence>
<sequence length="140" mass="16243">MPDRPQPFTHRFRTRYAEVDMQKVVFNGRYLEYADLLITEFWREIDLHFTGDNSLEFHTVRAAIDYVAPIRADEWIDGRVWTEKVGNTSVTTHMELHGATGDGSDDLRARIELVHVHVDLESGRPMPVPDWARPLLLAEK</sequence>
<dbReference type="PANTHER" id="PTHR31793">
    <property type="entry name" value="4-HYDROXYBENZOYL-COA THIOESTERASE FAMILY MEMBER"/>
    <property type="match status" value="1"/>
</dbReference>
<name>A0A842I334_9SPHN</name>
<comment type="caution">
    <text evidence="3">The sequence shown here is derived from an EMBL/GenBank/DDBJ whole genome shotgun (WGS) entry which is preliminary data.</text>
</comment>
<dbReference type="AlphaFoldDB" id="A0A842I334"/>
<dbReference type="PANTHER" id="PTHR31793:SF27">
    <property type="entry name" value="NOVEL THIOESTERASE SUPERFAMILY DOMAIN AND SAPOSIN A-TYPE DOMAIN CONTAINING PROTEIN (0610012H03RIK)"/>
    <property type="match status" value="1"/>
</dbReference>
<protein>
    <submittedName>
        <fullName evidence="3">Acyl-CoA thioesterase</fullName>
    </submittedName>
</protein>
<dbReference type="Pfam" id="PF13279">
    <property type="entry name" value="4HBT_2"/>
    <property type="match status" value="1"/>
</dbReference>